<evidence type="ECO:0000313" key="2">
    <source>
        <dbReference type="Proteomes" id="UP000276133"/>
    </source>
</evidence>
<keyword evidence="2" id="KW-1185">Reference proteome</keyword>
<name>A0A3M7PZE0_BRAPC</name>
<protein>
    <submittedName>
        <fullName evidence="1">Uncharacterized protein</fullName>
    </submittedName>
</protein>
<dbReference type="AlphaFoldDB" id="A0A3M7PZE0"/>
<dbReference type="OrthoDB" id="10237417at2759"/>
<reference evidence="1 2" key="1">
    <citation type="journal article" date="2018" name="Sci. Rep.">
        <title>Genomic signatures of local adaptation to the degree of environmental predictability in rotifers.</title>
        <authorList>
            <person name="Franch-Gras L."/>
            <person name="Hahn C."/>
            <person name="Garcia-Roger E.M."/>
            <person name="Carmona M.J."/>
            <person name="Serra M."/>
            <person name="Gomez A."/>
        </authorList>
    </citation>
    <scope>NUCLEOTIDE SEQUENCE [LARGE SCALE GENOMIC DNA]</scope>
    <source>
        <strain evidence="1">HYR1</strain>
    </source>
</reference>
<accession>A0A3M7PZE0</accession>
<sequence>MAQRFPLYHRSDVTPYIHAFTNHFHEFIQKELNVNNFNLEGLEKLNDLTTQEYFKASNKRKSTVKQILSKRSRIEKLENTKPKTHLNQYDIPPCKTLVAPFSSIITECLLKFKIQDVGDHRFVHFQVAIAILD</sequence>
<organism evidence="1 2">
    <name type="scientific">Brachionus plicatilis</name>
    <name type="common">Marine rotifer</name>
    <name type="synonym">Brachionus muelleri</name>
    <dbReference type="NCBI Taxonomy" id="10195"/>
    <lineage>
        <taxon>Eukaryota</taxon>
        <taxon>Metazoa</taxon>
        <taxon>Spiralia</taxon>
        <taxon>Gnathifera</taxon>
        <taxon>Rotifera</taxon>
        <taxon>Eurotatoria</taxon>
        <taxon>Monogononta</taxon>
        <taxon>Pseudotrocha</taxon>
        <taxon>Ploima</taxon>
        <taxon>Brachionidae</taxon>
        <taxon>Brachionus</taxon>
    </lineage>
</organism>
<gene>
    <name evidence="1" type="ORF">BpHYR1_041171</name>
</gene>
<dbReference type="STRING" id="10195.A0A3M7PZE0"/>
<comment type="caution">
    <text evidence="1">The sequence shown here is derived from an EMBL/GenBank/DDBJ whole genome shotgun (WGS) entry which is preliminary data.</text>
</comment>
<dbReference type="Proteomes" id="UP000276133">
    <property type="component" value="Unassembled WGS sequence"/>
</dbReference>
<evidence type="ECO:0000313" key="1">
    <source>
        <dbReference type="EMBL" id="RNA04363.1"/>
    </source>
</evidence>
<dbReference type="EMBL" id="REGN01008133">
    <property type="protein sequence ID" value="RNA04363.1"/>
    <property type="molecule type" value="Genomic_DNA"/>
</dbReference>
<proteinExistence type="predicted"/>